<dbReference type="KEGG" id="ahel:Q31a_18290"/>
<name>A0A518G4K9_9BACT</name>
<sequence>MGEAIRMARVLRQQSNGNRNTTAHPLAYYPLTHCPLSMAPAKAPNSQLRICATVHEHPYPSGSFKRCFRFEFKSQTTVNCYEAPRRTF</sequence>
<protein>
    <submittedName>
        <fullName evidence="1">Uncharacterized protein</fullName>
    </submittedName>
</protein>
<dbReference type="AlphaFoldDB" id="A0A518G4K9"/>
<dbReference type="Proteomes" id="UP000318017">
    <property type="component" value="Chromosome"/>
</dbReference>
<organism evidence="1 2">
    <name type="scientific">Aureliella helgolandensis</name>
    <dbReference type="NCBI Taxonomy" id="2527968"/>
    <lineage>
        <taxon>Bacteria</taxon>
        <taxon>Pseudomonadati</taxon>
        <taxon>Planctomycetota</taxon>
        <taxon>Planctomycetia</taxon>
        <taxon>Pirellulales</taxon>
        <taxon>Pirellulaceae</taxon>
        <taxon>Aureliella</taxon>
    </lineage>
</organism>
<keyword evidence="2" id="KW-1185">Reference proteome</keyword>
<reference evidence="1 2" key="1">
    <citation type="submission" date="2019-02" db="EMBL/GenBank/DDBJ databases">
        <title>Deep-cultivation of Planctomycetes and their phenomic and genomic characterization uncovers novel biology.</title>
        <authorList>
            <person name="Wiegand S."/>
            <person name="Jogler M."/>
            <person name="Boedeker C."/>
            <person name="Pinto D."/>
            <person name="Vollmers J."/>
            <person name="Rivas-Marin E."/>
            <person name="Kohn T."/>
            <person name="Peeters S.H."/>
            <person name="Heuer A."/>
            <person name="Rast P."/>
            <person name="Oberbeckmann S."/>
            <person name="Bunk B."/>
            <person name="Jeske O."/>
            <person name="Meyerdierks A."/>
            <person name="Storesund J.E."/>
            <person name="Kallscheuer N."/>
            <person name="Luecker S."/>
            <person name="Lage O.M."/>
            <person name="Pohl T."/>
            <person name="Merkel B.J."/>
            <person name="Hornburger P."/>
            <person name="Mueller R.-W."/>
            <person name="Bruemmer F."/>
            <person name="Labrenz M."/>
            <person name="Spormann A.M."/>
            <person name="Op den Camp H."/>
            <person name="Overmann J."/>
            <person name="Amann R."/>
            <person name="Jetten M.S.M."/>
            <person name="Mascher T."/>
            <person name="Medema M.H."/>
            <person name="Devos D.P."/>
            <person name="Kaster A.-K."/>
            <person name="Ovreas L."/>
            <person name="Rohde M."/>
            <person name="Galperin M.Y."/>
            <person name="Jogler C."/>
        </authorList>
    </citation>
    <scope>NUCLEOTIDE SEQUENCE [LARGE SCALE GENOMIC DNA]</scope>
    <source>
        <strain evidence="1 2">Q31a</strain>
    </source>
</reference>
<accession>A0A518G4K9</accession>
<proteinExistence type="predicted"/>
<evidence type="ECO:0000313" key="2">
    <source>
        <dbReference type="Proteomes" id="UP000318017"/>
    </source>
</evidence>
<gene>
    <name evidence="1" type="ORF">Q31a_18290</name>
</gene>
<evidence type="ECO:0000313" key="1">
    <source>
        <dbReference type="EMBL" id="QDV23528.1"/>
    </source>
</evidence>
<dbReference type="EMBL" id="CP036298">
    <property type="protein sequence ID" value="QDV23528.1"/>
    <property type="molecule type" value="Genomic_DNA"/>
</dbReference>